<organism evidence="1 2">
    <name type="scientific">Hyalomma asiaticum</name>
    <name type="common">Tick</name>
    <dbReference type="NCBI Taxonomy" id="266040"/>
    <lineage>
        <taxon>Eukaryota</taxon>
        <taxon>Metazoa</taxon>
        <taxon>Ecdysozoa</taxon>
        <taxon>Arthropoda</taxon>
        <taxon>Chelicerata</taxon>
        <taxon>Arachnida</taxon>
        <taxon>Acari</taxon>
        <taxon>Parasitiformes</taxon>
        <taxon>Ixodida</taxon>
        <taxon>Ixodoidea</taxon>
        <taxon>Ixodidae</taxon>
        <taxon>Hyalomminae</taxon>
        <taxon>Hyalomma</taxon>
    </lineage>
</organism>
<keyword evidence="2" id="KW-1185">Reference proteome</keyword>
<dbReference type="EMBL" id="CM023491">
    <property type="protein sequence ID" value="KAH6940635.1"/>
    <property type="molecule type" value="Genomic_DNA"/>
</dbReference>
<sequence length="100" mass="10212">MPVGCMLAPLSGTRRQLATFPLFACGLGLARSRVRNPPIGSLSLSILPSSSSRASASAAAAAPAATERLGRQQRAVDEKLAMRGGILWAPGLASGGLGRR</sequence>
<gene>
    <name evidence="1" type="ORF">HPB50_003600</name>
</gene>
<evidence type="ECO:0000313" key="1">
    <source>
        <dbReference type="EMBL" id="KAH6940635.1"/>
    </source>
</evidence>
<dbReference type="Proteomes" id="UP000821845">
    <property type="component" value="Chromosome 11"/>
</dbReference>
<accession>A0ACB7T195</accession>
<reference evidence="1" key="1">
    <citation type="submission" date="2020-05" db="EMBL/GenBank/DDBJ databases">
        <title>Large-scale comparative analyses of tick genomes elucidate their genetic diversity and vector capacities.</title>
        <authorList>
            <person name="Jia N."/>
            <person name="Wang J."/>
            <person name="Shi W."/>
            <person name="Du L."/>
            <person name="Sun Y."/>
            <person name="Zhan W."/>
            <person name="Jiang J."/>
            <person name="Wang Q."/>
            <person name="Zhang B."/>
            <person name="Ji P."/>
            <person name="Sakyi L.B."/>
            <person name="Cui X."/>
            <person name="Yuan T."/>
            <person name="Jiang B."/>
            <person name="Yang W."/>
            <person name="Lam T.T.-Y."/>
            <person name="Chang Q."/>
            <person name="Ding S."/>
            <person name="Wang X."/>
            <person name="Zhu J."/>
            <person name="Ruan X."/>
            <person name="Zhao L."/>
            <person name="Wei J."/>
            <person name="Que T."/>
            <person name="Du C."/>
            <person name="Cheng J."/>
            <person name="Dai P."/>
            <person name="Han X."/>
            <person name="Huang E."/>
            <person name="Gao Y."/>
            <person name="Liu J."/>
            <person name="Shao H."/>
            <person name="Ye R."/>
            <person name="Li L."/>
            <person name="Wei W."/>
            <person name="Wang X."/>
            <person name="Wang C."/>
            <person name="Yang T."/>
            <person name="Huo Q."/>
            <person name="Li W."/>
            <person name="Guo W."/>
            <person name="Chen H."/>
            <person name="Zhou L."/>
            <person name="Ni X."/>
            <person name="Tian J."/>
            <person name="Zhou Y."/>
            <person name="Sheng Y."/>
            <person name="Liu T."/>
            <person name="Pan Y."/>
            <person name="Xia L."/>
            <person name="Li J."/>
            <person name="Zhao F."/>
            <person name="Cao W."/>
        </authorList>
    </citation>
    <scope>NUCLEOTIDE SEQUENCE</scope>
    <source>
        <strain evidence="1">Hyas-2018</strain>
    </source>
</reference>
<comment type="caution">
    <text evidence="1">The sequence shown here is derived from an EMBL/GenBank/DDBJ whole genome shotgun (WGS) entry which is preliminary data.</text>
</comment>
<evidence type="ECO:0000313" key="2">
    <source>
        <dbReference type="Proteomes" id="UP000821845"/>
    </source>
</evidence>
<proteinExistence type="predicted"/>
<protein>
    <submittedName>
        <fullName evidence="1">Uncharacterized protein</fullName>
    </submittedName>
</protein>
<name>A0ACB7T195_HYAAI</name>